<keyword evidence="2" id="KW-1133">Transmembrane helix</keyword>
<evidence type="ECO:0000313" key="4">
    <source>
        <dbReference type="Proteomes" id="UP000198345"/>
    </source>
</evidence>
<name>A0A226HPG1_9FLAO</name>
<gene>
    <name evidence="3" type="ORF">B0A66_01140</name>
</gene>
<dbReference type="PANTHER" id="PTHR30441:SF8">
    <property type="entry name" value="DUF748 DOMAIN-CONTAINING PROTEIN"/>
    <property type="match status" value="1"/>
</dbReference>
<dbReference type="Proteomes" id="UP000198345">
    <property type="component" value="Unassembled WGS sequence"/>
</dbReference>
<dbReference type="GO" id="GO:0090313">
    <property type="term" value="P:regulation of protein targeting to membrane"/>
    <property type="evidence" value="ECO:0007669"/>
    <property type="project" value="TreeGrafter"/>
</dbReference>
<reference evidence="3 4" key="1">
    <citation type="submission" date="2016-11" db="EMBL/GenBank/DDBJ databases">
        <title>Whole genomes of Flavobacteriaceae.</title>
        <authorList>
            <person name="Stine C."/>
            <person name="Li C."/>
            <person name="Tadesse D."/>
        </authorList>
    </citation>
    <scope>NUCLEOTIDE SEQUENCE [LARGE SCALE GENOMIC DNA]</scope>
    <source>
        <strain evidence="3 4">DSM 18292</strain>
    </source>
</reference>
<dbReference type="EMBL" id="MUGW01000002">
    <property type="protein sequence ID" value="OXA96209.1"/>
    <property type="molecule type" value="Genomic_DNA"/>
</dbReference>
<feature type="region of interest" description="Disordered" evidence="1">
    <location>
        <begin position="838"/>
        <end position="857"/>
    </location>
</feature>
<dbReference type="GO" id="GO:0005886">
    <property type="term" value="C:plasma membrane"/>
    <property type="evidence" value="ECO:0007669"/>
    <property type="project" value="TreeGrafter"/>
</dbReference>
<evidence type="ECO:0000256" key="1">
    <source>
        <dbReference type="SAM" id="MobiDB-lite"/>
    </source>
</evidence>
<dbReference type="PANTHER" id="PTHR30441">
    <property type="entry name" value="DUF748 DOMAIN-CONTAINING PROTEIN"/>
    <property type="match status" value="1"/>
</dbReference>
<keyword evidence="4" id="KW-1185">Reference proteome</keyword>
<dbReference type="AlphaFoldDB" id="A0A226HPG1"/>
<protein>
    <submittedName>
        <fullName evidence="3">Uncharacterized protein</fullName>
    </submittedName>
</protein>
<dbReference type="RefSeq" id="WP_089048005.1">
    <property type="nucleotide sequence ID" value="NZ_FXTV01000001.1"/>
</dbReference>
<evidence type="ECO:0000313" key="3">
    <source>
        <dbReference type="EMBL" id="OXA96209.1"/>
    </source>
</evidence>
<comment type="caution">
    <text evidence="3">The sequence shown here is derived from an EMBL/GenBank/DDBJ whole genome shotgun (WGS) entry which is preliminary data.</text>
</comment>
<keyword evidence="2" id="KW-0812">Transmembrane</keyword>
<feature type="transmembrane region" description="Helical" evidence="2">
    <location>
        <begin position="5"/>
        <end position="27"/>
    </location>
</feature>
<accession>A0A226HPG1</accession>
<keyword evidence="2" id="KW-0472">Membrane</keyword>
<organism evidence="3 4">
    <name type="scientific">Flavobacterium hercynium</name>
    <dbReference type="NCBI Taxonomy" id="387094"/>
    <lineage>
        <taxon>Bacteria</taxon>
        <taxon>Pseudomonadati</taxon>
        <taxon>Bacteroidota</taxon>
        <taxon>Flavobacteriia</taxon>
        <taxon>Flavobacteriales</taxon>
        <taxon>Flavobacteriaceae</taxon>
        <taxon>Flavobacterium</taxon>
    </lineage>
</organism>
<sequence length="871" mass="95351">MLKKILKIVAIVFVVLIAALFAIPYLFKDQIKAKIVDAINENVDAKVSFADADLSLFKNFPNATVGIEKLLIINKAPFEGDTLVSLGQLNLKMSIKELFKGKEESLNIQGITSENGIINIIFNKDGVGNFDIALKDKEKTTKDEKSEPLSLKIQNYKIENYTFRYIDQGSKIKMVIDSLNHEGTGDFTNAKLDLTTKTTANISMDMDKVNYMKNVKLTLDAILGIDLDKSKYTFKENKALINQLPLEFDGFIQMVEAGQIYDLKFKTPTSSFTNFLGLIPEAYSSSLNGVKTTGDFTIVGFAKGELTETTVPKFNIAIASNNASFQYPNLPKSVQNIVIDTKIINETGILNDTYVNLDQLSFKIDQDVFSAKANVRNITVNPLVKAALKGTINLANLSKAYPVKMDKPLAGILKADVTTEFDMASVEKSQYENIKNAGTMSLSGFKYTDENNKSMNISTALVEFNPSKINLKQFDATTGRSDISINGVLENFYGFMFKKQELRGNFNMSSNQLAVDDFMTSGEPAKTETKGETETKTPAKPAEAMKIPAFLNCTLNAKANTVLYDNLTLKDVGGKLIIKDEKATLENFKTSIFGGTIGLTGAVSTKEKVPTFDVNLGFNQVDIGQTFTQLEMMKKIAPLAGIINGKLNSTIKLNGNLDAKELTPDLKSISGDLIGQLLSTTVNPKNSTVLNSLTSNIKFLDPSKLNLNDLKMALTFADGKVNVKPFDIKYQDIKVTVGGTHGFDQVMNYNLKLDVPAKYLGSEANALIAKMSPADAAKLDNIPITALMTGNFSNPKISTDMKAAATNLTAQLVNQQKEKLTQKGTSALTDLINKNTKAKDTTKAAATEKEKTTQEVTKKAGDLLNGLFKKK</sequence>
<evidence type="ECO:0000256" key="2">
    <source>
        <dbReference type="SAM" id="Phobius"/>
    </source>
</evidence>
<dbReference type="InterPro" id="IPR052894">
    <property type="entry name" value="AsmA-related"/>
</dbReference>
<dbReference type="OrthoDB" id="596403at2"/>
<proteinExistence type="predicted"/>